<dbReference type="EC" id="3.6.4.12" evidence="4"/>
<comment type="subcellular location">
    <subcellularLocation>
        <location evidence="2">Chromosome</location>
        <location evidence="2">Telomere</location>
    </subcellularLocation>
    <subcellularLocation>
        <location evidence="1">Nucleus</location>
    </subcellularLocation>
</comment>
<feature type="domain" description="SAP" evidence="19">
    <location>
        <begin position="628"/>
        <end position="662"/>
    </location>
</feature>
<evidence type="ECO:0000256" key="18">
    <source>
        <dbReference type="SAM" id="MobiDB-lite"/>
    </source>
</evidence>
<dbReference type="GO" id="GO:0003690">
    <property type="term" value="F:double-stranded DNA binding"/>
    <property type="evidence" value="ECO:0007669"/>
    <property type="project" value="TreeGrafter"/>
</dbReference>
<dbReference type="InterPro" id="IPR036465">
    <property type="entry name" value="vWFA_dom_sf"/>
</dbReference>
<evidence type="ECO:0000256" key="3">
    <source>
        <dbReference type="ARBA" id="ARBA00005240"/>
    </source>
</evidence>
<evidence type="ECO:0000256" key="13">
    <source>
        <dbReference type="ARBA" id="ARBA00023125"/>
    </source>
</evidence>
<dbReference type="EMBL" id="ML178856">
    <property type="protein sequence ID" value="TFK96677.1"/>
    <property type="molecule type" value="Genomic_DNA"/>
</dbReference>
<accession>A0A5C3Q688</accession>
<evidence type="ECO:0000256" key="1">
    <source>
        <dbReference type="ARBA" id="ARBA00004123"/>
    </source>
</evidence>
<dbReference type="GO" id="GO:0003678">
    <property type="term" value="F:DNA helicase activity"/>
    <property type="evidence" value="ECO:0007669"/>
    <property type="project" value="UniProtKB-EC"/>
</dbReference>
<dbReference type="CDD" id="cd00788">
    <property type="entry name" value="KU70"/>
    <property type="match status" value="1"/>
</dbReference>
<keyword evidence="16" id="KW-0539">Nucleus</keyword>
<evidence type="ECO:0000313" key="20">
    <source>
        <dbReference type="EMBL" id="TFK96677.1"/>
    </source>
</evidence>
<dbReference type="InterPro" id="IPR003034">
    <property type="entry name" value="SAP_dom"/>
</dbReference>
<sequence>MSGYADWGKIDSDEEDDLEDNSFYTGTRDVVLFCIDASSSMYTPYDDPVYEGIQTCNFLSALDAAVQVQKKKVLVGPRDCVGIVIYNTVSDKDAPMTASETKEHTYLYQAINLINAPSIQHAMRIVDGEDQGLEYLKTQFPPVDDSKRMSMGDVFTTANWIFRDNAPKTATKRVFLITDSDDPHAPLLEHALLMKSSKTTLIDLAAAGITLEPFFISSEDRPFDVQRFYSHILLSSPLDPSDEDQDSDFLPDSISITRMEDLLAQMRFREVPKRAMFSVDLTLATMKGNEGIYEEKEKAYSLVTEQKKGAYKYFVDLGDRLENVVSRTSYVDELTEQEHLRQRFVFGPEGGGEGQPGFLPSSSLSDDGEDLGFGARTHSRGARKHYKAHEVATFKSLGEEPGIKLLGFKGREELAFEDNVRHATFLVPDEAKFAGSRRTFVALLRTMVEKKKVGYVRAITRRNSTVVFCALVPQEEDEETGDPAGFHLIPLPFADDIRGAPVEEGKRAPEPLTEAARAWIKKLTLKHGGYPPDSYPNPALAYHNAQLEAVAFQEEFDQGSFEDLTEPKYDGMRKRAGGLIQEWKKQLDDLEEDDVDVPAPKPKKRKAVPEGGGGDDTEIRERFAAGTLAKLTVAQLKEFLKAKGELVSGKKADLVERAEKWLEDH</sequence>
<protein>
    <recommendedName>
        <fullName evidence="5">ATP-dependent DNA helicase II subunit 1</fullName>
        <ecNumber evidence="4">3.6.4.12</ecNumber>
    </recommendedName>
    <alternativeName>
        <fullName evidence="17">ATP-dependent DNA helicase II subunit Ku70</fullName>
    </alternativeName>
</protein>
<dbReference type="GO" id="GO:0006303">
    <property type="term" value="P:double-strand break repair via nonhomologous end joining"/>
    <property type="evidence" value="ECO:0007669"/>
    <property type="project" value="InterPro"/>
</dbReference>
<dbReference type="InterPro" id="IPR006164">
    <property type="entry name" value="DNA_bd_Ku70/Ku80"/>
</dbReference>
<dbReference type="GO" id="GO:0003684">
    <property type="term" value="F:damaged DNA binding"/>
    <property type="evidence" value="ECO:0007669"/>
    <property type="project" value="InterPro"/>
</dbReference>
<dbReference type="GO" id="GO:0000723">
    <property type="term" value="P:telomere maintenance"/>
    <property type="evidence" value="ECO:0007669"/>
    <property type="project" value="InterPro"/>
</dbReference>
<evidence type="ECO:0000256" key="16">
    <source>
        <dbReference type="ARBA" id="ARBA00023242"/>
    </source>
</evidence>
<gene>
    <name evidence="20" type="ORF">BDV98DRAFT_515207</name>
</gene>
<keyword evidence="6" id="KW-0158">Chromosome</keyword>
<dbReference type="PIRSF" id="PIRSF003033">
    <property type="entry name" value="Ku70"/>
    <property type="match status" value="1"/>
</dbReference>
<evidence type="ECO:0000256" key="14">
    <source>
        <dbReference type="ARBA" id="ARBA00023172"/>
    </source>
</evidence>
<dbReference type="GO" id="GO:0006310">
    <property type="term" value="P:DNA recombination"/>
    <property type="evidence" value="ECO:0007669"/>
    <property type="project" value="UniProtKB-KW"/>
</dbReference>
<dbReference type="InterPro" id="IPR006165">
    <property type="entry name" value="Ku70"/>
</dbReference>
<keyword evidence="21" id="KW-1185">Reference proteome</keyword>
<dbReference type="Pfam" id="PF02735">
    <property type="entry name" value="Ku"/>
    <property type="match status" value="1"/>
</dbReference>
<dbReference type="SMART" id="SM00559">
    <property type="entry name" value="Ku78"/>
    <property type="match status" value="1"/>
</dbReference>
<evidence type="ECO:0000256" key="11">
    <source>
        <dbReference type="ARBA" id="ARBA00022840"/>
    </source>
</evidence>
<dbReference type="Pfam" id="PF03730">
    <property type="entry name" value="Ku_C"/>
    <property type="match status" value="1"/>
</dbReference>
<dbReference type="InterPro" id="IPR036361">
    <property type="entry name" value="SAP_dom_sf"/>
</dbReference>
<dbReference type="SMART" id="SM00513">
    <property type="entry name" value="SAP"/>
    <property type="match status" value="1"/>
</dbReference>
<dbReference type="Pfam" id="PF03731">
    <property type="entry name" value="Ku_N"/>
    <property type="match status" value="1"/>
</dbReference>
<dbReference type="OrthoDB" id="761538at2759"/>
<dbReference type="InterPro" id="IPR005160">
    <property type="entry name" value="Ku_C"/>
</dbReference>
<proteinExistence type="inferred from homology"/>
<dbReference type="Gene3D" id="1.10.1600.10">
    <property type="match status" value="1"/>
</dbReference>
<keyword evidence="8" id="KW-0227">DNA damage</keyword>
<keyword evidence="9" id="KW-0378">Hydrolase</keyword>
<dbReference type="PANTHER" id="PTHR12604:SF2">
    <property type="entry name" value="X-RAY REPAIR CROSS-COMPLEMENTING PROTEIN 6"/>
    <property type="match status" value="1"/>
</dbReference>
<keyword evidence="14" id="KW-0233">DNA recombination</keyword>
<dbReference type="Gene3D" id="3.40.50.410">
    <property type="entry name" value="von Willebrand factor, type A domain"/>
    <property type="match status" value="1"/>
</dbReference>
<evidence type="ECO:0000256" key="5">
    <source>
        <dbReference type="ARBA" id="ARBA00021796"/>
    </source>
</evidence>
<evidence type="ECO:0000256" key="15">
    <source>
        <dbReference type="ARBA" id="ARBA00023204"/>
    </source>
</evidence>
<keyword evidence="13 20" id="KW-0238">DNA-binding</keyword>
<dbReference type="GO" id="GO:0005524">
    <property type="term" value="F:ATP binding"/>
    <property type="evidence" value="ECO:0007669"/>
    <property type="project" value="UniProtKB-KW"/>
</dbReference>
<keyword evidence="7" id="KW-0547">Nucleotide-binding</keyword>
<dbReference type="PROSITE" id="PS50800">
    <property type="entry name" value="SAP"/>
    <property type="match status" value="1"/>
</dbReference>
<evidence type="ECO:0000256" key="8">
    <source>
        <dbReference type="ARBA" id="ARBA00022763"/>
    </source>
</evidence>
<feature type="region of interest" description="Disordered" evidence="18">
    <location>
        <begin position="590"/>
        <end position="620"/>
    </location>
</feature>
<dbReference type="Pfam" id="PF02037">
    <property type="entry name" value="SAP"/>
    <property type="match status" value="1"/>
</dbReference>
<dbReference type="GO" id="GO:0016787">
    <property type="term" value="F:hydrolase activity"/>
    <property type="evidence" value="ECO:0007669"/>
    <property type="project" value="UniProtKB-KW"/>
</dbReference>
<keyword evidence="15" id="KW-0234">DNA repair</keyword>
<evidence type="ECO:0000256" key="12">
    <source>
        <dbReference type="ARBA" id="ARBA00022895"/>
    </source>
</evidence>
<dbReference type="InterPro" id="IPR005161">
    <property type="entry name" value="Ku_N"/>
</dbReference>
<dbReference type="GO" id="GO:0042162">
    <property type="term" value="F:telomeric DNA binding"/>
    <property type="evidence" value="ECO:0007669"/>
    <property type="project" value="InterPro"/>
</dbReference>
<evidence type="ECO:0000256" key="6">
    <source>
        <dbReference type="ARBA" id="ARBA00022454"/>
    </source>
</evidence>
<dbReference type="Proteomes" id="UP000305067">
    <property type="component" value="Unassembled WGS sequence"/>
</dbReference>
<dbReference type="SUPFAM" id="SSF100939">
    <property type="entry name" value="SPOC domain-like"/>
    <property type="match status" value="1"/>
</dbReference>
<reference evidence="20 21" key="1">
    <citation type="journal article" date="2019" name="Nat. Ecol. Evol.">
        <title>Megaphylogeny resolves global patterns of mushroom evolution.</title>
        <authorList>
            <person name="Varga T."/>
            <person name="Krizsan K."/>
            <person name="Foldi C."/>
            <person name="Dima B."/>
            <person name="Sanchez-Garcia M."/>
            <person name="Sanchez-Ramirez S."/>
            <person name="Szollosi G.J."/>
            <person name="Szarkandi J.G."/>
            <person name="Papp V."/>
            <person name="Albert L."/>
            <person name="Andreopoulos W."/>
            <person name="Angelini C."/>
            <person name="Antonin V."/>
            <person name="Barry K.W."/>
            <person name="Bougher N.L."/>
            <person name="Buchanan P."/>
            <person name="Buyck B."/>
            <person name="Bense V."/>
            <person name="Catcheside P."/>
            <person name="Chovatia M."/>
            <person name="Cooper J."/>
            <person name="Damon W."/>
            <person name="Desjardin D."/>
            <person name="Finy P."/>
            <person name="Geml J."/>
            <person name="Haridas S."/>
            <person name="Hughes K."/>
            <person name="Justo A."/>
            <person name="Karasinski D."/>
            <person name="Kautmanova I."/>
            <person name="Kiss B."/>
            <person name="Kocsube S."/>
            <person name="Kotiranta H."/>
            <person name="LaButti K.M."/>
            <person name="Lechner B.E."/>
            <person name="Liimatainen K."/>
            <person name="Lipzen A."/>
            <person name="Lukacs Z."/>
            <person name="Mihaltcheva S."/>
            <person name="Morgado L.N."/>
            <person name="Niskanen T."/>
            <person name="Noordeloos M.E."/>
            <person name="Ohm R.A."/>
            <person name="Ortiz-Santana B."/>
            <person name="Ovrebo C."/>
            <person name="Racz N."/>
            <person name="Riley R."/>
            <person name="Savchenko A."/>
            <person name="Shiryaev A."/>
            <person name="Soop K."/>
            <person name="Spirin V."/>
            <person name="Szebenyi C."/>
            <person name="Tomsovsky M."/>
            <person name="Tulloss R.E."/>
            <person name="Uehling J."/>
            <person name="Grigoriev I.V."/>
            <person name="Vagvolgyi C."/>
            <person name="Papp T."/>
            <person name="Martin F.M."/>
            <person name="Miettinen O."/>
            <person name="Hibbett D.S."/>
            <person name="Nagy L.G."/>
        </authorList>
    </citation>
    <scope>NUCLEOTIDE SEQUENCE [LARGE SCALE GENOMIC DNA]</scope>
    <source>
        <strain evidence="20 21">CBS 309.79</strain>
    </source>
</reference>
<dbReference type="GO" id="GO:0043564">
    <property type="term" value="C:Ku70:Ku80 complex"/>
    <property type="evidence" value="ECO:0007669"/>
    <property type="project" value="InterPro"/>
</dbReference>
<organism evidence="20 21">
    <name type="scientific">Pterulicium gracile</name>
    <dbReference type="NCBI Taxonomy" id="1884261"/>
    <lineage>
        <taxon>Eukaryota</taxon>
        <taxon>Fungi</taxon>
        <taxon>Dikarya</taxon>
        <taxon>Basidiomycota</taxon>
        <taxon>Agaricomycotina</taxon>
        <taxon>Agaricomycetes</taxon>
        <taxon>Agaricomycetidae</taxon>
        <taxon>Agaricales</taxon>
        <taxon>Pleurotineae</taxon>
        <taxon>Pterulaceae</taxon>
        <taxon>Pterulicium</taxon>
    </lineage>
</organism>
<dbReference type="Gene3D" id="1.10.720.30">
    <property type="entry name" value="SAP domain"/>
    <property type="match status" value="1"/>
</dbReference>
<evidence type="ECO:0000256" key="10">
    <source>
        <dbReference type="ARBA" id="ARBA00022806"/>
    </source>
</evidence>
<dbReference type="Gene3D" id="2.40.290.10">
    <property type="match status" value="1"/>
</dbReference>
<name>A0A5C3Q688_9AGAR</name>
<keyword evidence="11" id="KW-0067">ATP-binding</keyword>
<evidence type="ECO:0000313" key="21">
    <source>
        <dbReference type="Proteomes" id="UP000305067"/>
    </source>
</evidence>
<evidence type="ECO:0000256" key="9">
    <source>
        <dbReference type="ARBA" id="ARBA00022801"/>
    </source>
</evidence>
<dbReference type="InterPro" id="IPR047087">
    <property type="entry name" value="KU70_core_dom"/>
</dbReference>
<comment type="similarity">
    <text evidence="3">Belongs to the ku70 family.</text>
</comment>
<dbReference type="STRING" id="1884261.A0A5C3Q688"/>
<evidence type="ECO:0000256" key="7">
    <source>
        <dbReference type="ARBA" id="ARBA00022741"/>
    </source>
</evidence>
<dbReference type="GO" id="GO:0000781">
    <property type="term" value="C:chromosome, telomeric region"/>
    <property type="evidence" value="ECO:0007669"/>
    <property type="project" value="UniProtKB-SubCell"/>
</dbReference>
<dbReference type="SUPFAM" id="SSF53300">
    <property type="entry name" value="vWA-like"/>
    <property type="match status" value="1"/>
</dbReference>
<evidence type="ECO:0000256" key="2">
    <source>
        <dbReference type="ARBA" id="ARBA00004574"/>
    </source>
</evidence>
<dbReference type="PANTHER" id="PTHR12604">
    <property type="entry name" value="KU AUTOANTIGEN DNA HELICASE"/>
    <property type="match status" value="1"/>
</dbReference>
<keyword evidence="10" id="KW-0347">Helicase</keyword>
<evidence type="ECO:0000259" key="19">
    <source>
        <dbReference type="PROSITE" id="PS50800"/>
    </source>
</evidence>
<dbReference type="InterPro" id="IPR016194">
    <property type="entry name" value="SPOC-like_C_dom_sf"/>
</dbReference>
<evidence type="ECO:0000256" key="4">
    <source>
        <dbReference type="ARBA" id="ARBA00012551"/>
    </source>
</evidence>
<evidence type="ECO:0000256" key="17">
    <source>
        <dbReference type="ARBA" id="ARBA00031811"/>
    </source>
</evidence>
<keyword evidence="12" id="KW-0779">Telomere</keyword>
<dbReference type="SUPFAM" id="SSF68906">
    <property type="entry name" value="SAP domain"/>
    <property type="match status" value="1"/>
</dbReference>
<dbReference type="AlphaFoldDB" id="A0A5C3Q688"/>